<evidence type="ECO:0000313" key="2">
    <source>
        <dbReference type="Proteomes" id="UP001162483"/>
    </source>
</evidence>
<feature type="non-terminal residue" evidence="1">
    <location>
        <position position="45"/>
    </location>
</feature>
<name>A0ABN9CMZ2_9NEOB</name>
<protein>
    <submittedName>
        <fullName evidence="1">Uncharacterized protein</fullName>
    </submittedName>
</protein>
<sequence>MSCQSAPGMGNEVLNKMECGGMCPGKIVVYVILCLDLIWLFETPH</sequence>
<evidence type="ECO:0000313" key="1">
    <source>
        <dbReference type="EMBL" id="CAI9561491.1"/>
    </source>
</evidence>
<dbReference type="Proteomes" id="UP001162483">
    <property type="component" value="Unassembled WGS sequence"/>
</dbReference>
<dbReference type="EMBL" id="CATNWA010011306">
    <property type="protein sequence ID" value="CAI9561491.1"/>
    <property type="molecule type" value="Genomic_DNA"/>
</dbReference>
<proteinExistence type="predicted"/>
<comment type="caution">
    <text evidence="1">The sequence shown here is derived from an EMBL/GenBank/DDBJ whole genome shotgun (WGS) entry which is preliminary data.</text>
</comment>
<accession>A0ABN9CMZ2</accession>
<reference evidence="1" key="1">
    <citation type="submission" date="2023-05" db="EMBL/GenBank/DDBJ databases">
        <authorList>
            <person name="Stuckert A."/>
        </authorList>
    </citation>
    <scope>NUCLEOTIDE SEQUENCE</scope>
</reference>
<organism evidence="1 2">
    <name type="scientific">Staurois parvus</name>
    <dbReference type="NCBI Taxonomy" id="386267"/>
    <lineage>
        <taxon>Eukaryota</taxon>
        <taxon>Metazoa</taxon>
        <taxon>Chordata</taxon>
        <taxon>Craniata</taxon>
        <taxon>Vertebrata</taxon>
        <taxon>Euteleostomi</taxon>
        <taxon>Amphibia</taxon>
        <taxon>Batrachia</taxon>
        <taxon>Anura</taxon>
        <taxon>Neobatrachia</taxon>
        <taxon>Ranoidea</taxon>
        <taxon>Ranidae</taxon>
        <taxon>Staurois</taxon>
    </lineage>
</organism>
<gene>
    <name evidence="1" type="ORF">SPARVUS_LOCUS5430172</name>
</gene>
<keyword evidence="2" id="KW-1185">Reference proteome</keyword>